<gene>
    <name evidence="1" type="ORF">MGAL_10B016417</name>
</gene>
<dbReference type="OrthoDB" id="2963168at2759"/>
<sequence>MLRDDVRWVLTLPAIWTNSAKQFMRKAANKTKHASDRMNPLTNCNIHLTNLKRIIFSKTEIDIKTRMIPFKVITRNNISIAIIRQDEKKEKLHGTEAGFHMSNLVPDMIVDLGDDLIRHLKKLFKSVTSELNTCKNENDCG</sequence>
<reference evidence="1" key="1">
    <citation type="submission" date="2018-11" db="EMBL/GenBank/DDBJ databases">
        <authorList>
            <person name="Alioto T."/>
            <person name="Alioto T."/>
        </authorList>
    </citation>
    <scope>NUCLEOTIDE SEQUENCE</scope>
</reference>
<dbReference type="EMBL" id="UYJE01008412">
    <property type="protein sequence ID" value="VDI63728.1"/>
    <property type="molecule type" value="Genomic_DNA"/>
</dbReference>
<organism evidence="1 2">
    <name type="scientific">Mytilus galloprovincialis</name>
    <name type="common">Mediterranean mussel</name>
    <dbReference type="NCBI Taxonomy" id="29158"/>
    <lineage>
        <taxon>Eukaryota</taxon>
        <taxon>Metazoa</taxon>
        <taxon>Spiralia</taxon>
        <taxon>Lophotrochozoa</taxon>
        <taxon>Mollusca</taxon>
        <taxon>Bivalvia</taxon>
        <taxon>Autobranchia</taxon>
        <taxon>Pteriomorphia</taxon>
        <taxon>Mytilida</taxon>
        <taxon>Mytiloidea</taxon>
        <taxon>Mytilidae</taxon>
        <taxon>Mytilinae</taxon>
        <taxon>Mytilus</taxon>
    </lineage>
</organism>
<evidence type="ECO:0000313" key="1">
    <source>
        <dbReference type="EMBL" id="VDI63728.1"/>
    </source>
</evidence>
<comment type="caution">
    <text evidence="1">The sequence shown here is derived from an EMBL/GenBank/DDBJ whole genome shotgun (WGS) entry which is preliminary data.</text>
</comment>
<keyword evidence="2" id="KW-1185">Reference proteome</keyword>
<name>A0A8B6GGZ9_MYTGA</name>
<protein>
    <submittedName>
        <fullName evidence="1">Uncharacterized protein</fullName>
    </submittedName>
</protein>
<evidence type="ECO:0000313" key="2">
    <source>
        <dbReference type="Proteomes" id="UP000596742"/>
    </source>
</evidence>
<accession>A0A8B6GGZ9</accession>
<feature type="non-terminal residue" evidence="1">
    <location>
        <position position="1"/>
    </location>
</feature>
<dbReference type="AlphaFoldDB" id="A0A8B6GGZ9"/>
<proteinExistence type="predicted"/>
<dbReference type="Proteomes" id="UP000596742">
    <property type="component" value="Unassembled WGS sequence"/>
</dbReference>